<dbReference type="Pfam" id="PF05730">
    <property type="entry name" value="CFEM"/>
    <property type="match status" value="1"/>
</dbReference>
<feature type="region of interest" description="Disordered" evidence="5">
    <location>
        <begin position="176"/>
        <end position="237"/>
    </location>
</feature>
<keyword evidence="9" id="KW-1185">Reference proteome</keyword>
<feature type="non-terminal residue" evidence="8">
    <location>
        <position position="237"/>
    </location>
</feature>
<accession>A0AAN6JHW0</accession>
<gene>
    <name evidence="8" type="ORF">OC842_006633</name>
</gene>
<dbReference type="Proteomes" id="UP001176521">
    <property type="component" value="Unassembled WGS sequence"/>
</dbReference>
<comment type="subcellular location">
    <subcellularLocation>
        <location evidence="1">Secreted</location>
    </subcellularLocation>
</comment>
<feature type="domain" description="CFEM" evidence="7">
    <location>
        <begin position="57"/>
        <end position="109"/>
    </location>
</feature>
<evidence type="ECO:0000256" key="4">
    <source>
        <dbReference type="ARBA" id="ARBA00023157"/>
    </source>
</evidence>
<evidence type="ECO:0000259" key="7">
    <source>
        <dbReference type="Pfam" id="PF05730"/>
    </source>
</evidence>
<evidence type="ECO:0000256" key="6">
    <source>
        <dbReference type="SAM" id="SignalP"/>
    </source>
</evidence>
<evidence type="ECO:0000256" key="2">
    <source>
        <dbReference type="ARBA" id="ARBA00022525"/>
    </source>
</evidence>
<dbReference type="InterPro" id="IPR008427">
    <property type="entry name" value="Extracellular_membr_CFEM_dom"/>
</dbReference>
<feature type="signal peptide" evidence="6">
    <location>
        <begin position="1"/>
        <end position="19"/>
    </location>
</feature>
<dbReference type="GO" id="GO:0005576">
    <property type="term" value="C:extracellular region"/>
    <property type="evidence" value="ECO:0007669"/>
    <property type="project" value="UniProtKB-SubCell"/>
</dbReference>
<keyword evidence="4" id="KW-1015">Disulfide bond</keyword>
<organism evidence="8 9">
    <name type="scientific">Tilletia horrida</name>
    <dbReference type="NCBI Taxonomy" id="155126"/>
    <lineage>
        <taxon>Eukaryota</taxon>
        <taxon>Fungi</taxon>
        <taxon>Dikarya</taxon>
        <taxon>Basidiomycota</taxon>
        <taxon>Ustilaginomycotina</taxon>
        <taxon>Exobasidiomycetes</taxon>
        <taxon>Tilletiales</taxon>
        <taxon>Tilletiaceae</taxon>
        <taxon>Tilletia</taxon>
    </lineage>
</organism>
<keyword evidence="3 6" id="KW-0732">Signal</keyword>
<comment type="caution">
    <text evidence="8">The sequence shown here is derived from an EMBL/GenBank/DDBJ whole genome shotgun (WGS) entry which is preliminary data.</text>
</comment>
<reference evidence="8" key="1">
    <citation type="journal article" date="2023" name="PhytoFront">
        <title>Draft Genome Resources of Seven Strains of Tilletia horrida, Causal Agent of Kernel Smut of Rice.</title>
        <authorList>
            <person name="Khanal S."/>
            <person name="Antony Babu S."/>
            <person name="Zhou X.G."/>
        </authorList>
    </citation>
    <scope>NUCLEOTIDE SEQUENCE</scope>
    <source>
        <strain evidence="8">TX3</strain>
    </source>
</reference>
<name>A0AAN6JHW0_9BASI</name>
<evidence type="ECO:0000313" key="9">
    <source>
        <dbReference type="Proteomes" id="UP001176521"/>
    </source>
</evidence>
<keyword evidence="2" id="KW-0964">Secreted</keyword>
<evidence type="ECO:0000313" key="8">
    <source>
        <dbReference type="EMBL" id="KAK0521902.1"/>
    </source>
</evidence>
<proteinExistence type="predicted"/>
<feature type="chain" id="PRO_5042819225" description="CFEM domain-containing protein" evidence="6">
    <location>
        <begin position="20"/>
        <end position="237"/>
    </location>
</feature>
<evidence type="ECO:0000256" key="3">
    <source>
        <dbReference type="ARBA" id="ARBA00022729"/>
    </source>
</evidence>
<feature type="compositionally biased region" description="Gly residues" evidence="5">
    <location>
        <begin position="197"/>
        <end position="213"/>
    </location>
</feature>
<dbReference type="AlphaFoldDB" id="A0AAN6JHW0"/>
<evidence type="ECO:0000256" key="5">
    <source>
        <dbReference type="SAM" id="MobiDB-lite"/>
    </source>
</evidence>
<protein>
    <recommendedName>
        <fullName evidence="7">CFEM domain-containing protein</fullName>
    </recommendedName>
</protein>
<sequence>MKPYHLVAFTLALVSLASAAPPIDPSTSAAANPALASAPAAVPGPVSASDATNEQQLDQLRKCTSSCTQQALPHADCGADKDPGCVCKSQTFLDQVTQCLKQNCGDPRHQPVGAICQANLPPGTPPPLPANGNLPTDPSNKYGIAENPLDPIVKNGSLIGGSGGDPVTKPVTGAVGGGGGGATTPVVMPDPSAQGTAGTGTGTGTETGTGAAGGTAPTLGPQQPASPGLKHVSAAAR</sequence>
<dbReference type="EMBL" id="JAPDMQ010000630">
    <property type="protein sequence ID" value="KAK0521902.1"/>
    <property type="molecule type" value="Genomic_DNA"/>
</dbReference>
<evidence type="ECO:0000256" key="1">
    <source>
        <dbReference type="ARBA" id="ARBA00004613"/>
    </source>
</evidence>